<dbReference type="AlphaFoldDB" id="A0A379AGT2"/>
<protein>
    <submittedName>
        <fullName evidence="9">Peptidyl-dipeptidase dcp</fullName>
        <ecNumber evidence="9">3.4.15.5</ecNumber>
    </submittedName>
</protein>
<dbReference type="PANTHER" id="PTHR43660">
    <property type="entry name" value="DIPEPTIDYL CARBOXYPEPTIDASE"/>
    <property type="match status" value="1"/>
</dbReference>
<dbReference type="Proteomes" id="UP000254640">
    <property type="component" value="Unassembled WGS sequence"/>
</dbReference>
<evidence type="ECO:0000259" key="8">
    <source>
        <dbReference type="Pfam" id="PF01432"/>
    </source>
</evidence>
<keyword evidence="10" id="KW-1185">Reference proteome</keyword>
<dbReference type="SUPFAM" id="SSF55486">
    <property type="entry name" value="Metalloproteases ('zincins'), catalytic domain"/>
    <property type="match status" value="1"/>
</dbReference>
<comment type="cofactor">
    <cofactor evidence="7">
        <name>Zn(2+)</name>
        <dbReference type="ChEBI" id="CHEBI:29105"/>
    </cofactor>
    <text evidence="7">Binds 1 zinc ion.</text>
</comment>
<name>A0A379AGT2_ENTAG</name>
<dbReference type="GO" id="GO:0046872">
    <property type="term" value="F:metal ion binding"/>
    <property type="evidence" value="ECO:0007669"/>
    <property type="project" value="UniProtKB-UniRule"/>
</dbReference>
<keyword evidence="9" id="KW-0121">Carboxypeptidase</keyword>
<reference evidence="9 10" key="1">
    <citation type="submission" date="2018-06" db="EMBL/GenBank/DDBJ databases">
        <authorList>
            <consortium name="Pathogen Informatics"/>
            <person name="Doyle S."/>
        </authorList>
    </citation>
    <scope>NUCLEOTIDE SEQUENCE [LARGE SCALE GENOMIC DNA]</scope>
    <source>
        <strain evidence="9 10">NCTC9381</strain>
    </source>
</reference>
<evidence type="ECO:0000256" key="3">
    <source>
        <dbReference type="ARBA" id="ARBA00022723"/>
    </source>
</evidence>
<gene>
    <name evidence="9" type="primary">dcp_4</name>
    <name evidence="9" type="ORF">NCTC9381_02684</name>
</gene>
<dbReference type="GO" id="GO:0006508">
    <property type="term" value="P:proteolysis"/>
    <property type="evidence" value="ECO:0007669"/>
    <property type="project" value="UniProtKB-KW"/>
</dbReference>
<evidence type="ECO:0000256" key="5">
    <source>
        <dbReference type="ARBA" id="ARBA00022833"/>
    </source>
</evidence>
<dbReference type="Pfam" id="PF01432">
    <property type="entry name" value="Peptidase_M3"/>
    <property type="match status" value="1"/>
</dbReference>
<evidence type="ECO:0000256" key="6">
    <source>
        <dbReference type="ARBA" id="ARBA00023049"/>
    </source>
</evidence>
<dbReference type="GO" id="GO:0004180">
    <property type="term" value="F:carboxypeptidase activity"/>
    <property type="evidence" value="ECO:0007669"/>
    <property type="project" value="UniProtKB-KW"/>
</dbReference>
<dbReference type="Gene3D" id="1.10.1370.10">
    <property type="entry name" value="Neurolysin, domain 3"/>
    <property type="match status" value="1"/>
</dbReference>
<dbReference type="InterPro" id="IPR045090">
    <property type="entry name" value="Pept_M3A_M3B"/>
</dbReference>
<comment type="similarity">
    <text evidence="1 7">Belongs to the peptidase M3 family.</text>
</comment>
<dbReference type="EC" id="3.4.15.5" evidence="9"/>
<sequence length="124" mass="14241">MFRNYARHYQTQALMPAELHEKIVRAATFNKGYEMSELLAAALLDLHWHSLNRDSAPQSVEGFEQQALQSDNLALTAVPPRYRSKLFPAHLGRWLCSRLLRLYLDADARRRWLSVVCGTGRTDA</sequence>
<dbReference type="PANTHER" id="PTHR43660:SF1">
    <property type="entry name" value="DIPEPTIDYL CARBOXYPEPTIDASE"/>
    <property type="match status" value="1"/>
</dbReference>
<evidence type="ECO:0000313" key="10">
    <source>
        <dbReference type="Proteomes" id="UP000254640"/>
    </source>
</evidence>
<evidence type="ECO:0000256" key="4">
    <source>
        <dbReference type="ARBA" id="ARBA00022801"/>
    </source>
</evidence>
<evidence type="ECO:0000313" key="9">
    <source>
        <dbReference type="EMBL" id="SUB16768.1"/>
    </source>
</evidence>
<keyword evidence="5 7" id="KW-0862">Zinc</keyword>
<evidence type="ECO:0000256" key="2">
    <source>
        <dbReference type="ARBA" id="ARBA00022670"/>
    </source>
</evidence>
<evidence type="ECO:0000256" key="7">
    <source>
        <dbReference type="RuleBase" id="RU003435"/>
    </source>
</evidence>
<feature type="domain" description="Peptidase M3A/M3B catalytic" evidence="8">
    <location>
        <begin position="3"/>
        <end position="83"/>
    </location>
</feature>
<dbReference type="EMBL" id="UGSO01000001">
    <property type="protein sequence ID" value="SUB16768.1"/>
    <property type="molecule type" value="Genomic_DNA"/>
</dbReference>
<dbReference type="GO" id="GO:0008241">
    <property type="term" value="F:peptidyl-dipeptidase activity"/>
    <property type="evidence" value="ECO:0007669"/>
    <property type="project" value="UniProtKB-EC"/>
</dbReference>
<keyword evidence="4 7" id="KW-0378">Hydrolase</keyword>
<dbReference type="GO" id="GO:0004222">
    <property type="term" value="F:metalloendopeptidase activity"/>
    <property type="evidence" value="ECO:0007669"/>
    <property type="project" value="InterPro"/>
</dbReference>
<accession>A0A379AGT2</accession>
<evidence type="ECO:0000256" key="1">
    <source>
        <dbReference type="ARBA" id="ARBA00006040"/>
    </source>
</evidence>
<keyword evidence="2 7" id="KW-0645">Protease</keyword>
<keyword evidence="3 7" id="KW-0479">Metal-binding</keyword>
<dbReference type="InterPro" id="IPR024077">
    <property type="entry name" value="Neurolysin/TOP_dom2"/>
</dbReference>
<dbReference type="InterPro" id="IPR001567">
    <property type="entry name" value="Pept_M3A_M3B_dom"/>
</dbReference>
<proteinExistence type="inferred from homology"/>
<organism evidence="9 10">
    <name type="scientific">Enterobacter agglomerans</name>
    <name type="common">Erwinia herbicola</name>
    <name type="synonym">Pantoea agglomerans</name>
    <dbReference type="NCBI Taxonomy" id="549"/>
    <lineage>
        <taxon>Bacteria</taxon>
        <taxon>Pseudomonadati</taxon>
        <taxon>Pseudomonadota</taxon>
        <taxon>Gammaproteobacteria</taxon>
        <taxon>Enterobacterales</taxon>
        <taxon>Erwiniaceae</taxon>
        <taxon>Pantoea</taxon>
        <taxon>Pantoea agglomerans group</taxon>
    </lineage>
</organism>
<keyword evidence="6 7" id="KW-0482">Metalloprotease</keyword>
<dbReference type="GO" id="GO:0005829">
    <property type="term" value="C:cytosol"/>
    <property type="evidence" value="ECO:0007669"/>
    <property type="project" value="TreeGrafter"/>
</dbReference>